<protein>
    <recommendedName>
        <fullName evidence="4">Phytanoyl-CoA dioxygenase family protein</fullName>
    </recommendedName>
</protein>
<dbReference type="PANTHER" id="PTHR37563:SF2">
    <property type="entry name" value="PHYTANOYL-COA DIOXYGENASE FAMILY PROTEIN (AFU_ORTHOLOGUE AFUA_2G03330)"/>
    <property type="match status" value="1"/>
</dbReference>
<dbReference type="EMBL" id="CWKI01000005">
    <property type="protein sequence ID" value="CTR06750.1"/>
    <property type="molecule type" value="Genomic_DNA"/>
</dbReference>
<organism evidence="2 3">
    <name type="scientific">Rhodotorula toruloides</name>
    <name type="common">Yeast</name>
    <name type="synonym">Rhodosporidium toruloides</name>
    <dbReference type="NCBI Taxonomy" id="5286"/>
    <lineage>
        <taxon>Eukaryota</taxon>
        <taxon>Fungi</taxon>
        <taxon>Dikarya</taxon>
        <taxon>Basidiomycota</taxon>
        <taxon>Pucciniomycotina</taxon>
        <taxon>Microbotryomycetes</taxon>
        <taxon>Sporidiobolales</taxon>
        <taxon>Sporidiobolaceae</taxon>
        <taxon>Rhodotorula</taxon>
    </lineage>
</organism>
<evidence type="ECO:0008006" key="4">
    <source>
        <dbReference type="Google" id="ProtNLM"/>
    </source>
</evidence>
<proteinExistence type="predicted"/>
<name>A0A0K3CDW9_RHOTO</name>
<dbReference type="AlphaFoldDB" id="A0A0K3CDW9"/>
<dbReference type="Gene3D" id="2.60.120.620">
    <property type="entry name" value="q2cbj1_9rhob like domain"/>
    <property type="match status" value="2"/>
</dbReference>
<feature type="compositionally biased region" description="Basic and acidic residues" evidence="1">
    <location>
        <begin position="391"/>
        <end position="400"/>
    </location>
</feature>
<evidence type="ECO:0000313" key="2">
    <source>
        <dbReference type="EMBL" id="CTR06750.1"/>
    </source>
</evidence>
<evidence type="ECO:0000256" key="1">
    <source>
        <dbReference type="SAM" id="MobiDB-lite"/>
    </source>
</evidence>
<sequence>MFADSRPSICSPAEPIIRLSLSFFLLFRSLAPLLRLIETVIASLKMPDATMLAGQRPFAPLPTQPSFVTLSPEEKAAGKWSRANMQRAIEILHRDGLLAISGAVDLEHVKALRELMTATSKEIKGTLKHLSQYNHGIDTNFLMSAPLTDPELRFEDVFSNEFVIAILENYLGPGLKLNLLTANCALANTTKRQNVHKDAPWLHPNCPYLVNTNLALSDFTPENGSTEFWLGSHVCTTGHEQVWLSRDAETPICDVAPDAVEARRKVRPGAQITVPMGTITLRDMRTWHAGMPNSTSEDRIMTAVGYAASWYPEPESRMKAPLSARELLTERTDHQLEFIPDDEWLAISQDWDLASETSIKLPDVVGHRKSSKVPAGEREWAPLNQVADGENASRGRRDSEPPLSPAKPAELLAVLSLASLPLLCFPHSRKMPNVDMLTRPQSTLPIQPGLITLSPQEKAVGKWSRANMQRAMELMHRDGVLAVAGVVDVDHVKALREAMDPVARKLAASKTRLSQFNQGFATNFLMSPLLTNKDLLFDDVYTNRFVHSLIEAYLGPDIKIHLLTANVAMPHTQDRQRVHKDLPWIHPLAPFIVNLNLLLCDFNEHTGSTEFWCGSHNTTAWDQVFPSKDASAPICDVADDCLEARRLERPGSQVDLPMGTVLLRDLRTWHAGMPNHSDEWRIMTAVEYAASWYPEPARKQKAPLSAKPILEKYTKTDLDFVPDGEWESFAQNWDFADPKAMKLPSVPGADEGTAEGGEWVTLNAIAEEEKYVRKA</sequence>
<dbReference type="Pfam" id="PF05721">
    <property type="entry name" value="PhyH"/>
    <property type="match status" value="2"/>
</dbReference>
<feature type="region of interest" description="Disordered" evidence="1">
    <location>
        <begin position="365"/>
        <end position="405"/>
    </location>
</feature>
<dbReference type="SUPFAM" id="SSF51197">
    <property type="entry name" value="Clavaminate synthase-like"/>
    <property type="match status" value="2"/>
</dbReference>
<keyword evidence="3" id="KW-1185">Reference proteome</keyword>
<accession>A0A0K3CDW9</accession>
<dbReference type="Proteomes" id="UP000199069">
    <property type="component" value="Unassembled WGS sequence"/>
</dbReference>
<dbReference type="PANTHER" id="PTHR37563">
    <property type="entry name" value="PHYTANOYL-COA DIOXYGENASE FAMILY PROTEIN (AFU_ORTHOLOGUE AFUA_2G03330)"/>
    <property type="match status" value="1"/>
</dbReference>
<evidence type="ECO:0000313" key="3">
    <source>
        <dbReference type="Proteomes" id="UP000199069"/>
    </source>
</evidence>
<dbReference type="InterPro" id="IPR051961">
    <property type="entry name" value="Fungal_Metabolite_Diox"/>
</dbReference>
<gene>
    <name evidence="2" type="primary">FGENESH: predicted gene_5.156</name>
    <name evidence="2" type="ORF">BN2166_0026110</name>
</gene>
<dbReference type="InterPro" id="IPR008775">
    <property type="entry name" value="Phytyl_CoA_dOase-like"/>
</dbReference>
<reference evidence="2 3" key="1">
    <citation type="submission" date="2015-07" db="EMBL/GenBank/DDBJ databases">
        <authorList>
            <person name="Cajimat M.N.B."/>
            <person name="Milazzo M.L."/>
            <person name="Fulhorst C.F."/>
        </authorList>
    </citation>
    <scope>NUCLEOTIDE SEQUENCE [LARGE SCALE GENOMIC DNA]</scope>
    <source>
        <strain evidence="2">Single colony</strain>
    </source>
</reference>